<gene>
    <name evidence="4" type="ORF">F5891DRAFT_1280503</name>
</gene>
<dbReference type="AlphaFoldDB" id="A0AAD4DYW7"/>
<keyword evidence="5" id="KW-1185">Reference proteome</keyword>
<dbReference type="Proteomes" id="UP001195769">
    <property type="component" value="Unassembled WGS sequence"/>
</dbReference>
<comment type="similarity">
    <text evidence="1">Belongs to the short-chain dehydrogenases/reductases (SDR) family.</text>
</comment>
<organism evidence="4 5">
    <name type="scientific">Suillus fuscotomentosus</name>
    <dbReference type="NCBI Taxonomy" id="1912939"/>
    <lineage>
        <taxon>Eukaryota</taxon>
        <taxon>Fungi</taxon>
        <taxon>Dikarya</taxon>
        <taxon>Basidiomycota</taxon>
        <taxon>Agaricomycotina</taxon>
        <taxon>Agaricomycetes</taxon>
        <taxon>Agaricomycetidae</taxon>
        <taxon>Boletales</taxon>
        <taxon>Suillineae</taxon>
        <taxon>Suillaceae</taxon>
        <taxon>Suillus</taxon>
    </lineage>
</organism>
<evidence type="ECO:0008006" key="6">
    <source>
        <dbReference type="Google" id="ProtNLM"/>
    </source>
</evidence>
<dbReference type="PANTHER" id="PTHR43180">
    <property type="entry name" value="3-OXOACYL-(ACYL-CARRIER-PROTEIN) REDUCTASE (AFU_ORTHOLOGUE AFUA_6G11210)"/>
    <property type="match status" value="1"/>
</dbReference>
<accession>A0AAD4DYW7</accession>
<evidence type="ECO:0000313" key="5">
    <source>
        <dbReference type="Proteomes" id="UP001195769"/>
    </source>
</evidence>
<dbReference type="FunFam" id="3.40.50.720:FF:000084">
    <property type="entry name" value="Short-chain dehydrogenase reductase"/>
    <property type="match status" value="1"/>
</dbReference>
<dbReference type="Pfam" id="PF13561">
    <property type="entry name" value="adh_short_C2"/>
    <property type="match status" value="1"/>
</dbReference>
<dbReference type="EMBL" id="JABBWK010000053">
    <property type="protein sequence ID" value="KAG1896649.1"/>
    <property type="molecule type" value="Genomic_DNA"/>
</dbReference>
<comment type="caution">
    <text evidence="4">The sequence shown here is derived from an EMBL/GenBank/DDBJ whole genome shotgun (WGS) entry which is preliminary data.</text>
</comment>
<keyword evidence="2" id="KW-0560">Oxidoreductase</keyword>
<dbReference type="InterPro" id="IPR002347">
    <property type="entry name" value="SDR_fam"/>
</dbReference>
<protein>
    <recommendedName>
        <fullName evidence="6">NAD(P)-binding protein</fullName>
    </recommendedName>
</protein>
<dbReference type="GeneID" id="64664720"/>
<name>A0AAD4DYW7_9AGAM</name>
<dbReference type="PRINTS" id="PR00081">
    <property type="entry name" value="GDHRDH"/>
</dbReference>
<dbReference type="CDD" id="cd05233">
    <property type="entry name" value="SDR_c"/>
    <property type="match status" value="1"/>
</dbReference>
<dbReference type="Gene3D" id="3.40.50.720">
    <property type="entry name" value="NAD(P)-binding Rossmann-like Domain"/>
    <property type="match status" value="1"/>
</dbReference>
<evidence type="ECO:0000256" key="3">
    <source>
        <dbReference type="SAM" id="MobiDB-lite"/>
    </source>
</evidence>
<feature type="compositionally biased region" description="Low complexity" evidence="3">
    <location>
        <begin position="167"/>
        <end position="183"/>
    </location>
</feature>
<dbReference type="PANTHER" id="PTHR43180:SF66">
    <property type="entry name" value="SHORT-CHAIN DEHYDROGENASE_REDUCTASE FAMILY PROTEIN"/>
    <property type="match status" value="1"/>
</dbReference>
<evidence type="ECO:0000256" key="2">
    <source>
        <dbReference type="ARBA" id="ARBA00023002"/>
    </source>
</evidence>
<dbReference type="RefSeq" id="XP_041222225.1">
    <property type="nucleotide sequence ID" value="XM_041370422.1"/>
</dbReference>
<dbReference type="InterPro" id="IPR036291">
    <property type="entry name" value="NAD(P)-bd_dom_sf"/>
</dbReference>
<sequence length="544" mass="58837">MQRAQKASSSSDSSPSSTPPGSHALQPTAIRPESKELKPLFTQKPLSFSDREKKPSPPPRKRRRQVIPETPALTFNPSQRMIPTGRQEPPQTPVSQTTPISSTNECPSWVSDEVGDQLPSDTSVYPHSTAFKRPRTSSGGDGSPQVPGYPATYYNFRTPDTADHQDSPLSGGSSSSTNSFGSSPVHHTYGPEGEYQPFHQEMTGQNAADYAPPRRDVYRDPSYLPPQEGVWSHCPNYYNNGGKPSAEEHHQRTLVRIKQIQSHLSNSPRGQRLKGKTCVITGVGSLHGIGRASALLFAHEGATHLYLLDFSQENLPELKSTIENSYPDVKVTTIQADAANETAIAAVCEQALQDEGRLDVFFANAGFANDKTLSDLTAEGFMESMRVNALSCFLAVKYGSDAMMRTNSSRGKDISGGSIILTASVAGLRSGAGTIDYSASKAAVNSIAKTSVYQLQKTDIRVNTICPGLIETNMTKDMFDSARQRGRESKIGQLNPMGRFGVAQEIAHMSLFLASDESSYVNGQNIAVDGGLSSSHPVVPGRWA</sequence>
<dbReference type="SUPFAM" id="SSF51735">
    <property type="entry name" value="NAD(P)-binding Rossmann-fold domains"/>
    <property type="match status" value="1"/>
</dbReference>
<feature type="region of interest" description="Disordered" evidence="3">
    <location>
        <begin position="1"/>
        <end position="197"/>
    </location>
</feature>
<feature type="compositionally biased region" description="Low complexity" evidence="3">
    <location>
        <begin position="8"/>
        <end position="22"/>
    </location>
</feature>
<evidence type="ECO:0000256" key="1">
    <source>
        <dbReference type="ARBA" id="ARBA00006484"/>
    </source>
</evidence>
<evidence type="ECO:0000313" key="4">
    <source>
        <dbReference type="EMBL" id="KAG1896649.1"/>
    </source>
</evidence>
<reference evidence="4" key="1">
    <citation type="journal article" date="2020" name="New Phytol.">
        <title>Comparative genomics reveals dynamic genome evolution in host specialist ectomycorrhizal fungi.</title>
        <authorList>
            <person name="Lofgren L.A."/>
            <person name="Nguyen N.H."/>
            <person name="Vilgalys R."/>
            <person name="Ruytinx J."/>
            <person name="Liao H.L."/>
            <person name="Branco S."/>
            <person name="Kuo A."/>
            <person name="LaButti K."/>
            <person name="Lipzen A."/>
            <person name="Andreopoulos W."/>
            <person name="Pangilinan J."/>
            <person name="Riley R."/>
            <person name="Hundley H."/>
            <person name="Na H."/>
            <person name="Barry K."/>
            <person name="Grigoriev I.V."/>
            <person name="Stajich J.E."/>
            <person name="Kennedy P.G."/>
        </authorList>
    </citation>
    <scope>NUCLEOTIDE SEQUENCE</scope>
    <source>
        <strain evidence="4">FC203</strain>
    </source>
</reference>
<feature type="compositionally biased region" description="Polar residues" evidence="3">
    <location>
        <begin position="93"/>
        <end position="106"/>
    </location>
</feature>
<dbReference type="GO" id="GO:0016491">
    <property type="term" value="F:oxidoreductase activity"/>
    <property type="evidence" value="ECO:0007669"/>
    <property type="project" value="UniProtKB-KW"/>
</dbReference>
<proteinExistence type="inferred from homology"/>